<feature type="domain" description="Ephrin RBD" evidence="10">
    <location>
        <begin position="25"/>
        <end position="158"/>
    </location>
</feature>
<dbReference type="PROSITE" id="PS51551">
    <property type="entry name" value="EPHRIN_RBD_2"/>
    <property type="match status" value="1"/>
</dbReference>
<keyword evidence="5" id="KW-0325">Glycoprotein</keyword>
<dbReference type="InterPro" id="IPR008972">
    <property type="entry name" value="Cupredoxin"/>
</dbReference>
<dbReference type="AlphaFoldDB" id="A0AA47MY32"/>
<evidence type="ECO:0000256" key="1">
    <source>
        <dbReference type="ARBA" id="ARBA00004370"/>
    </source>
</evidence>
<dbReference type="GO" id="GO:0048013">
    <property type="term" value="P:ephrin receptor signaling pathway"/>
    <property type="evidence" value="ECO:0007669"/>
    <property type="project" value="TreeGrafter"/>
</dbReference>
<evidence type="ECO:0000256" key="8">
    <source>
        <dbReference type="SAM" id="MobiDB-lite"/>
    </source>
</evidence>
<evidence type="ECO:0000259" key="10">
    <source>
        <dbReference type="PROSITE" id="PS51551"/>
    </source>
</evidence>
<evidence type="ECO:0000256" key="9">
    <source>
        <dbReference type="SAM" id="Phobius"/>
    </source>
</evidence>
<keyword evidence="4 6" id="KW-1015">Disulfide bond</keyword>
<organism evidence="11 12">
    <name type="scientific">Merluccius polli</name>
    <name type="common">Benguela hake</name>
    <name type="synonym">Merluccius cadenati</name>
    <dbReference type="NCBI Taxonomy" id="89951"/>
    <lineage>
        <taxon>Eukaryota</taxon>
        <taxon>Metazoa</taxon>
        <taxon>Chordata</taxon>
        <taxon>Craniata</taxon>
        <taxon>Vertebrata</taxon>
        <taxon>Euteleostomi</taxon>
        <taxon>Actinopterygii</taxon>
        <taxon>Neopterygii</taxon>
        <taxon>Teleostei</taxon>
        <taxon>Neoteleostei</taxon>
        <taxon>Acanthomorphata</taxon>
        <taxon>Zeiogadaria</taxon>
        <taxon>Gadariae</taxon>
        <taxon>Gadiformes</taxon>
        <taxon>Gadoidei</taxon>
        <taxon>Merlucciidae</taxon>
        <taxon>Merluccius</taxon>
    </lineage>
</organism>
<reference evidence="11" key="1">
    <citation type="journal article" date="2023" name="Front. Mar. Sci.">
        <title>A new Merluccius polli reference genome to investigate the effects of global change in West African waters.</title>
        <authorList>
            <person name="Mateo J.L."/>
            <person name="Blanco-Fernandez C."/>
            <person name="Garcia-Vazquez E."/>
            <person name="Machado-Schiaffino G."/>
        </authorList>
    </citation>
    <scope>NUCLEOTIDE SEQUENCE</scope>
    <source>
        <strain evidence="11">C29</strain>
        <tissue evidence="11">Fin</tissue>
    </source>
</reference>
<dbReference type="Gene3D" id="2.60.40.420">
    <property type="entry name" value="Cupredoxins - blue copper proteins"/>
    <property type="match status" value="1"/>
</dbReference>
<dbReference type="InterPro" id="IPR031328">
    <property type="entry name" value="Ephrin"/>
</dbReference>
<evidence type="ECO:0000256" key="6">
    <source>
        <dbReference type="PROSITE-ProRule" id="PRU00884"/>
    </source>
</evidence>
<comment type="subcellular location">
    <subcellularLocation>
        <location evidence="1">Membrane</location>
    </subcellularLocation>
</comment>
<sequence length="311" mass="34009">MGWSPSLALTQSCCCSTCFARGRSAVLESIYWNSSNTKFAPDRGLVLYPQIGDKMDIVCPRGGAGGEEYYRVYLVTLAQLQSCSVDQIDTPLLTCDKPQQDVKFTFKFQEFSPNLWGLEFLKGRDYYITSTSTGSLQGVGNAVGGVCRSRSMSMVLRVGQSPSDPPSPPQESPTRFPPKQPNNRNQETTTAGEGKDGWDAGVLVGVVLGGLVLVSSVGVLVLCVWRSCPQHSEDRLGPPPTSSLPLQPLPRLAKWDSSEDPDPQVPLVFPLRGSEDTLCRHYQRVSGDYGAPVYIVQEVPPQSPTHIYYKV</sequence>
<name>A0AA47MY32_MERPO</name>
<evidence type="ECO:0000256" key="4">
    <source>
        <dbReference type="ARBA" id="ARBA00023157"/>
    </source>
</evidence>
<dbReference type="PROSITE" id="PS01299">
    <property type="entry name" value="EPHRIN_RBD_1"/>
    <property type="match status" value="1"/>
</dbReference>
<accession>A0AA47MY32</accession>
<dbReference type="SUPFAM" id="SSF49503">
    <property type="entry name" value="Cupredoxins"/>
    <property type="match status" value="1"/>
</dbReference>
<dbReference type="Proteomes" id="UP001174136">
    <property type="component" value="Unassembled WGS sequence"/>
</dbReference>
<keyword evidence="9" id="KW-1133">Transmembrane helix</keyword>
<dbReference type="GO" id="GO:0046875">
    <property type="term" value="F:ephrin receptor binding"/>
    <property type="evidence" value="ECO:0007669"/>
    <property type="project" value="TreeGrafter"/>
</dbReference>
<dbReference type="InterPro" id="IPR019765">
    <property type="entry name" value="Ephrin_CS"/>
</dbReference>
<feature type="compositionally biased region" description="Pro residues" evidence="8">
    <location>
        <begin position="163"/>
        <end position="180"/>
    </location>
</feature>
<comment type="similarity">
    <text evidence="6 7">Belongs to the ephrin family.</text>
</comment>
<evidence type="ECO:0000256" key="2">
    <source>
        <dbReference type="ARBA" id="ARBA00022729"/>
    </source>
</evidence>
<feature type="transmembrane region" description="Helical" evidence="9">
    <location>
        <begin position="202"/>
        <end position="225"/>
    </location>
</feature>
<dbReference type="GO" id="GO:0048514">
    <property type="term" value="P:blood vessel morphogenesis"/>
    <property type="evidence" value="ECO:0007669"/>
    <property type="project" value="TreeGrafter"/>
</dbReference>
<keyword evidence="2" id="KW-0732">Signal</keyword>
<evidence type="ECO:0000313" key="12">
    <source>
        <dbReference type="Proteomes" id="UP001174136"/>
    </source>
</evidence>
<comment type="caution">
    <text evidence="6">Lacks conserved residue(s) required for the propagation of feature annotation.</text>
</comment>
<keyword evidence="9" id="KW-0812">Transmembrane</keyword>
<dbReference type="EMBL" id="JAOPHQ010002059">
    <property type="protein sequence ID" value="KAK0148260.1"/>
    <property type="molecule type" value="Genomic_DNA"/>
</dbReference>
<gene>
    <name evidence="11" type="primary">efnb2a_0</name>
    <name evidence="11" type="ORF">N1851_011810</name>
</gene>
<feature type="disulfide bond" evidence="6">
    <location>
        <begin position="83"/>
        <end position="147"/>
    </location>
</feature>
<dbReference type="PANTHER" id="PTHR11304:SF18">
    <property type="entry name" value="EPHRIN-B2"/>
    <property type="match status" value="1"/>
</dbReference>
<dbReference type="GO" id="GO:0007411">
    <property type="term" value="P:axon guidance"/>
    <property type="evidence" value="ECO:0007669"/>
    <property type="project" value="TreeGrafter"/>
</dbReference>
<proteinExistence type="inferred from homology"/>
<dbReference type="Pfam" id="PF00812">
    <property type="entry name" value="Ephrin"/>
    <property type="match status" value="1"/>
</dbReference>
<dbReference type="PANTHER" id="PTHR11304">
    <property type="entry name" value="EPHRIN"/>
    <property type="match status" value="1"/>
</dbReference>
<protein>
    <submittedName>
        <fullName evidence="11">Ephrin-B2a</fullName>
    </submittedName>
</protein>
<dbReference type="PRINTS" id="PR01347">
    <property type="entry name" value="EPHRIN"/>
</dbReference>
<evidence type="ECO:0000313" key="11">
    <source>
        <dbReference type="EMBL" id="KAK0148260.1"/>
    </source>
</evidence>
<feature type="region of interest" description="Disordered" evidence="8">
    <location>
        <begin position="157"/>
        <end position="195"/>
    </location>
</feature>
<keyword evidence="3 7" id="KW-0472">Membrane</keyword>
<feature type="compositionally biased region" description="Polar residues" evidence="8">
    <location>
        <begin position="181"/>
        <end position="191"/>
    </location>
</feature>
<dbReference type="GO" id="GO:0005886">
    <property type="term" value="C:plasma membrane"/>
    <property type="evidence" value="ECO:0007669"/>
    <property type="project" value="TreeGrafter"/>
</dbReference>
<dbReference type="InterPro" id="IPR001799">
    <property type="entry name" value="Ephrin_RBD"/>
</dbReference>
<evidence type="ECO:0000256" key="3">
    <source>
        <dbReference type="ARBA" id="ARBA00023136"/>
    </source>
</evidence>
<evidence type="ECO:0000256" key="5">
    <source>
        <dbReference type="ARBA" id="ARBA00023180"/>
    </source>
</evidence>
<evidence type="ECO:0000256" key="7">
    <source>
        <dbReference type="RuleBase" id="RU004375"/>
    </source>
</evidence>
<keyword evidence="12" id="KW-1185">Reference proteome</keyword>
<comment type="caution">
    <text evidence="11">The sequence shown here is derived from an EMBL/GenBank/DDBJ whole genome shotgun (WGS) entry which is preliminary data.</text>
</comment>